<dbReference type="EMBL" id="CADIKF010000023">
    <property type="protein sequence ID" value="CAB3759623.1"/>
    <property type="molecule type" value="Genomic_DNA"/>
</dbReference>
<evidence type="ECO:0000256" key="8">
    <source>
        <dbReference type="ARBA" id="ARBA00031282"/>
    </source>
</evidence>
<keyword evidence="13" id="KW-0223">Dioxygenase</keyword>
<proteinExistence type="inferred from homology"/>
<dbReference type="EC" id="1.13.12.19" evidence="4"/>
<dbReference type="Pfam" id="PF03171">
    <property type="entry name" value="2OG-FeII_Oxy"/>
    <property type="match status" value="1"/>
</dbReference>
<keyword evidence="14" id="KW-1185">Reference proteome</keyword>
<dbReference type="AlphaFoldDB" id="A0A6J5DZZ6"/>
<evidence type="ECO:0000259" key="12">
    <source>
        <dbReference type="PROSITE" id="PS51471"/>
    </source>
</evidence>
<keyword evidence="11" id="KW-0408">Iron</keyword>
<dbReference type="Proteomes" id="UP000494329">
    <property type="component" value="Unassembled WGS sequence"/>
</dbReference>
<comment type="cofactor">
    <cofactor evidence="1">
        <name>Fe(2+)</name>
        <dbReference type="ChEBI" id="CHEBI:29033"/>
    </cofactor>
</comment>
<evidence type="ECO:0000256" key="4">
    <source>
        <dbReference type="ARBA" id="ARBA00012531"/>
    </source>
</evidence>
<dbReference type="GO" id="GO:0102276">
    <property type="term" value="F:2-oxoglutarate oxygenase/decarboxylase (ethylene-forming) activity"/>
    <property type="evidence" value="ECO:0007669"/>
    <property type="project" value="UniProtKB-EC"/>
</dbReference>
<dbReference type="GO" id="GO:0051213">
    <property type="term" value="F:dioxygenase activity"/>
    <property type="evidence" value="ECO:0007669"/>
    <property type="project" value="UniProtKB-KW"/>
</dbReference>
<comment type="catalytic activity">
    <reaction evidence="10">
        <text>L-arginine + 2-oxoglutarate + O2 = guanidine + L-glutamate 5-semialdehyde + succinate + CO2</text>
        <dbReference type="Rhea" id="RHEA:31535"/>
        <dbReference type="ChEBI" id="CHEBI:15379"/>
        <dbReference type="ChEBI" id="CHEBI:16526"/>
        <dbReference type="ChEBI" id="CHEBI:16810"/>
        <dbReference type="ChEBI" id="CHEBI:30031"/>
        <dbReference type="ChEBI" id="CHEBI:30087"/>
        <dbReference type="ChEBI" id="CHEBI:32682"/>
        <dbReference type="ChEBI" id="CHEBI:58066"/>
        <dbReference type="EC" id="1.14.20.7"/>
    </reaction>
</comment>
<evidence type="ECO:0000256" key="11">
    <source>
        <dbReference type="RuleBase" id="RU003682"/>
    </source>
</evidence>
<evidence type="ECO:0000256" key="9">
    <source>
        <dbReference type="ARBA" id="ARBA00047725"/>
    </source>
</evidence>
<accession>A0A6J5DZZ6</accession>
<keyword evidence="11" id="KW-0479">Metal-binding</keyword>
<dbReference type="InterPro" id="IPR050231">
    <property type="entry name" value="Iron_ascorbate_oxido_reductase"/>
</dbReference>
<evidence type="ECO:0000256" key="1">
    <source>
        <dbReference type="ARBA" id="ARBA00001954"/>
    </source>
</evidence>
<feature type="domain" description="Fe2OG dioxygenase" evidence="12">
    <location>
        <begin position="174"/>
        <end position="288"/>
    </location>
</feature>
<evidence type="ECO:0000256" key="2">
    <source>
        <dbReference type="ARBA" id="ARBA00004767"/>
    </source>
</evidence>
<organism evidence="13 14">
    <name type="scientific">Paraburkholderia solisilvae</name>
    <dbReference type="NCBI Taxonomy" id="624376"/>
    <lineage>
        <taxon>Bacteria</taxon>
        <taxon>Pseudomonadati</taxon>
        <taxon>Pseudomonadota</taxon>
        <taxon>Betaproteobacteria</taxon>
        <taxon>Burkholderiales</taxon>
        <taxon>Burkholderiaceae</taxon>
        <taxon>Paraburkholderia</taxon>
    </lineage>
</organism>
<dbReference type="InterPro" id="IPR005123">
    <property type="entry name" value="Oxoglu/Fe-dep_dioxygenase_dom"/>
</dbReference>
<comment type="pathway">
    <text evidence="2">Alkene biosynthesis; ethylene biosynthesis via 2-oxoglutarate.</text>
</comment>
<evidence type="ECO:0000256" key="10">
    <source>
        <dbReference type="ARBA" id="ARBA00049359"/>
    </source>
</evidence>
<dbReference type="InterPro" id="IPR026992">
    <property type="entry name" value="DIOX_N"/>
</dbReference>
<dbReference type="Pfam" id="PF14226">
    <property type="entry name" value="DIOX_N"/>
    <property type="match status" value="1"/>
</dbReference>
<reference evidence="13 14" key="1">
    <citation type="submission" date="2020-04" db="EMBL/GenBank/DDBJ databases">
        <authorList>
            <person name="De Canck E."/>
        </authorList>
    </citation>
    <scope>NUCLEOTIDE SEQUENCE [LARGE SCALE GENOMIC DNA]</scope>
    <source>
        <strain evidence="13 14">LMG 29739</strain>
    </source>
</reference>
<gene>
    <name evidence="13" type="primary">vldW_2</name>
    <name evidence="13" type="ORF">LMG29739_03201</name>
</gene>
<dbReference type="PROSITE" id="PS51471">
    <property type="entry name" value="FE2OG_OXY"/>
    <property type="match status" value="1"/>
</dbReference>
<sequence>MDDTYIPIIDIGALRRGDAAGSRRIAAQLERACSDTGFFCVVGHGVPQPVIDAAFQHAKSFFALPVEQKMMLSLEHYSDCFRGYAPVLSELADGKRNAYELMEFSVEFAADHPDVRAGKPMHGPNLWPALPGYRAAITQYIEQMIGLGFDLMRGIAISLGLREDFFRLAFNDRPFWQFRTAHYPAPDELARMAAALPRQGPLAQTEIGDHSCGAHTDYGCLTILLADYPGLEILTRAGHWIDAPTLPGAYVCNIGDMLQYWTRDRYVATRHRVSTSEERISLPFFFQPDYDTWVVPLDIGSSDKVFPAVQYGPYAFGKYQGIYPQSSGGQR</sequence>
<keyword evidence="11 13" id="KW-0560">Oxidoreductase</keyword>
<dbReference type="GO" id="GO:0009693">
    <property type="term" value="P:ethylene biosynthetic process"/>
    <property type="evidence" value="ECO:0007669"/>
    <property type="project" value="UniProtKB-KW"/>
</dbReference>
<dbReference type="SUPFAM" id="SSF51197">
    <property type="entry name" value="Clavaminate synthase-like"/>
    <property type="match status" value="1"/>
</dbReference>
<name>A0A6J5DZZ6_9BURK</name>
<comment type="catalytic activity">
    <reaction evidence="9">
        <text>2-oxoglutarate + O2 + 2 H(+) = ethene + 3 CO2 + H2O</text>
        <dbReference type="Rhea" id="RHEA:31523"/>
        <dbReference type="ChEBI" id="CHEBI:15377"/>
        <dbReference type="ChEBI" id="CHEBI:15378"/>
        <dbReference type="ChEBI" id="CHEBI:15379"/>
        <dbReference type="ChEBI" id="CHEBI:16526"/>
        <dbReference type="ChEBI" id="CHEBI:16810"/>
        <dbReference type="ChEBI" id="CHEBI:18153"/>
        <dbReference type="EC" id="1.13.12.19"/>
    </reaction>
</comment>
<dbReference type="PRINTS" id="PR00682">
    <property type="entry name" value="IPNSYNTHASE"/>
</dbReference>
<evidence type="ECO:0000256" key="6">
    <source>
        <dbReference type="ARBA" id="ARBA00022666"/>
    </source>
</evidence>
<dbReference type="GO" id="GO:0046872">
    <property type="term" value="F:metal ion binding"/>
    <property type="evidence" value="ECO:0007669"/>
    <property type="project" value="UniProtKB-KW"/>
</dbReference>
<evidence type="ECO:0000313" key="14">
    <source>
        <dbReference type="Proteomes" id="UP000494329"/>
    </source>
</evidence>
<dbReference type="Gene3D" id="2.60.120.330">
    <property type="entry name" value="B-lactam Antibiotic, Isopenicillin N Synthase, Chain"/>
    <property type="match status" value="1"/>
</dbReference>
<evidence type="ECO:0000256" key="5">
    <source>
        <dbReference type="ARBA" id="ARBA00019045"/>
    </source>
</evidence>
<dbReference type="EC" id="1.14.20.7" evidence="3"/>
<comment type="similarity">
    <text evidence="11">Belongs to the iron/ascorbate-dependent oxidoreductase family.</text>
</comment>
<evidence type="ECO:0000256" key="3">
    <source>
        <dbReference type="ARBA" id="ARBA00012293"/>
    </source>
</evidence>
<evidence type="ECO:0000256" key="7">
    <source>
        <dbReference type="ARBA" id="ARBA00031011"/>
    </source>
</evidence>
<dbReference type="InterPro" id="IPR027443">
    <property type="entry name" value="IPNS-like_sf"/>
</dbReference>
<protein>
    <recommendedName>
        <fullName evidence="5">2-oxoglutarate-dependent ethylene/succinate-forming enzyme</fullName>
        <ecNumber evidence="4">1.13.12.19</ecNumber>
        <ecNumber evidence="3">1.14.20.7</ecNumber>
    </recommendedName>
    <alternativeName>
        <fullName evidence="7">2-oxoglutarate dioxygenase (ethylene-forming)</fullName>
    </alternativeName>
    <alternativeName>
        <fullName evidence="8">2-oxoglutarate/L-arginine monooxygenase/decarboxylase (succinate-forming)</fullName>
    </alternativeName>
</protein>
<dbReference type="RefSeq" id="WP_175111895.1">
    <property type="nucleotide sequence ID" value="NZ_CADIKF010000023.1"/>
</dbReference>
<evidence type="ECO:0000313" key="13">
    <source>
        <dbReference type="EMBL" id="CAB3759623.1"/>
    </source>
</evidence>
<dbReference type="InterPro" id="IPR044861">
    <property type="entry name" value="IPNS-like_FE2OG_OXY"/>
</dbReference>
<keyword evidence="6" id="KW-0266">Ethylene biosynthesis</keyword>
<dbReference type="PANTHER" id="PTHR47990">
    <property type="entry name" value="2-OXOGLUTARATE (2OG) AND FE(II)-DEPENDENT OXYGENASE SUPERFAMILY PROTEIN-RELATED"/>
    <property type="match status" value="1"/>
</dbReference>